<keyword evidence="1" id="KW-0812">Transmembrane</keyword>
<keyword evidence="2" id="KW-0732">Signal</keyword>
<accession>A0A4Q4KS33</accession>
<keyword evidence="1" id="KW-1133">Transmembrane helix</keyword>
<evidence type="ECO:0000313" key="3">
    <source>
        <dbReference type="EMBL" id="RYM35752.1"/>
    </source>
</evidence>
<evidence type="ECO:0000313" key="4">
    <source>
        <dbReference type="Proteomes" id="UP000293952"/>
    </source>
</evidence>
<feature type="transmembrane region" description="Helical" evidence="1">
    <location>
        <begin position="191"/>
        <end position="209"/>
    </location>
</feature>
<dbReference type="EMBL" id="SETE01000001">
    <property type="protein sequence ID" value="RYM35752.1"/>
    <property type="molecule type" value="Genomic_DNA"/>
</dbReference>
<name>A0A4Q4KS33_9FLAO</name>
<keyword evidence="1" id="KW-0472">Membrane</keyword>
<feature type="signal peptide" evidence="2">
    <location>
        <begin position="1"/>
        <end position="19"/>
    </location>
</feature>
<proteinExistence type="predicted"/>
<feature type="chain" id="PRO_5020220931" evidence="2">
    <location>
        <begin position="20"/>
        <end position="216"/>
    </location>
</feature>
<reference evidence="3 4" key="1">
    <citation type="submission" date="2019-02" db="EMBL/GenBank/DDBJ databases">
        <title>Genome sequence of the sea-ice species Brumimicrobium glaciale.</title>
        <authorList>
            <person name="Bowman J.P."/>
        </authorList>
    </citation>
    <scope>NUCLEOTIDE SEQUENCE [LARGE SCALE GENOMIC DNA]</scope>
    <source>
        <strain evidence="3 4">IC156</strain>
    </source>
</reference>
<sequence>MKSFFLFLFFCLLSSSAYTQDNSIMFHGSKIEIPEGFSELSAKELAAFKTKIFNRPIMKVYEKRNDPSDLERIIIYFDSLQGTKNLKFEQLVKIKLGVIKESNIVFNEVKVDPINHYVSGKSIVTGDTSMFGFSVDEYGIMGFQFDKSTGINESTKEQFENILKSTKHKSPYKYIPREIPEAEDAKKDEEISGWFMALGFAAMVLVWFVRKYARNK</sequence>
<evidence type="ECO:0000256" key="2">
    <source>
        <dbReference type="SAM" id="SignalP"/>
    </source>
</evidence>
<gene>
    <name evidence="3" type="ORF">ERX46_01795</name>
</gene>
<protein>
    <submittedName>
        <fullName evidence="3">Uncharacterized protein</fullName>
    </submittedName>
</protein>
<dbReference type="AlphaFoldDB" id="A0A4Q4KS33"/>
<keyword evidence="4" id="KW-1185">Reference proteome</keyword>
<organism evidence="3 4">
    <name type="scientific">Brumimicrobium glaciale</name>
    <dbReference type="NCBI Taxonomy" id="200475"/>
    <lineage>
        <taxon>Bacteria</taxon>
        <taxon>Pseudomonadati</taxon>
        <taxon>Bacteroidota</taxon>
        <taxon>Flavobacteriia</taxon>
        <taxon>Flavobacteriales</taxon>
        <taxon>Crocinitomicaceae</taxon>
        <taxon>Brumimicrobium</taxon>
    </lineage>
</organism>
<evidence type="ECO:0000256" key="1">
    <source>
        <dbReference type="SAM" id="Phobius"/>
    </source>
</evidence>
<dbReference type="Proteomes" id="UP000293952">
    <property type="component" value="Unassembled WGS sequence"/>
</dbReference>
<comment type="caution">
    <text evidence="3">The sequence shown here is derived from an EMBL/GenBank/DDBJ whole genome shotgun (WGS) entry which is preliminary data.</text>
</comment>
<dbReference type="RefSeq" id="WP_130092119.1">
    <property type="nucleotide sequence ID" value="NZ_SETE01000001.1"/>
</dbReference>